<dbReference type="GO" id="GO:0004175">
    <property type="term" value="F:endopeptidase activity"/>
    <property type="evidence" value="ECO:0007669"/>
    <property type="project" value="UniProtKB-ARBA"/>
</dbReference>
<dbReference type="RefSeq" id="WP_106012619.1">
    <property type="nucleotide sequence ID" value="NZ_CP027226.1"/>
</dbReference>
<evidence type="ECO:0000256" key="2">
    <source>
        <dbReference type="SAM" id="Phobius"/>
    </source>
</evidence>
<keyword evidence="5" id="KW-1185">Reference proteome</keyword>
<dbReference type="GO" id="GO:0080120">
    <property type="term" value="P:CAAX-box protein maturation"/>
    <property type="evidence" value="ECO:0007669"/>
    <property type="project" value="UniProtKB-ARBA"/>
</dbReference>
<feature type="compositionally biased region" description="Basic and acidic residues" evidence="1">
    <location>
        <begin position="141"/>
        <end position="152"/>
    </location>
</feature>
<dbReference type="KEGG" id="fsa:C5Q98_05320"/>
<feature type="region of interest" description="Disordered" evidence="1">
    <location>
        <begin position="1"/>
        <end position="29"/>
    </location>
</feature>
<gene>
    <name evidence="4" type="ORF">C5Q98_05320</name>
</gene>
<keyword evidence="2" id="KW-0472">Membrane</keyword>
<keyword evidence="2" id="KW-0812">Transmembrane</keyword>
<keyword evidence="2" id="KW-1133">Transmembrane helix</keyword>
<evidence type="ECO:0000313" key="5">
    <source>
        <dbReference type="Proteomes" id="UP000237947"/>
    </source>
</evidence>
<feature type="compositionally biased region" description="Basic and acidic residues" evidence="1">
    <location>
        <begin position="19"/>
        <end position="29"/>
    </location>
</feature>
<dbReference type="EMBL" id="CP027226">
    <property type="protein sequence ID" value="AVM42666.1"/>
    <property type="molecule type" value="Genomic_DNA"/>
</dbReference>
<dbReference type="Pfam" id="PF02517">
    <property type="entry name" value="Rce1-like"/>
    <property type="match status" value="1"/>
</dbReference>
<name>A0A2S0KNR0_9FIRM</name>
<feature type="transmembrane region" description="Helical" evidence="2">
    <location>
        <begin position="488"/>
        <end position="511"/>
    </location>
</feature>
<evidence type="ECO:0000259" key="3">
    <source>
        <dbReference type="Pfam" id="PF02517"/>
    </source>
</evidence>
<feature type="region of interest" description="Disordered" evidence="1">
    <location>
        <begin position="70"/>
        <end position="220"/>
    </location>
</feature>
<evidence type="ECO:0000256" key="1">
    <source>
        <dbReference type="SAM" id="MobiDB-lite"/>
    </source>
</evidence>
<feature type="domain" description="CAAX prenyl protease 2/Lysostaphin resistance protein A-like" evidence="3">
    <location>
        <begin position="409"/>
        <end position="492"/>
    </location>
</feature>
<feature type="transmembrane region" description="Helical" evidence="2">
    <location>
        <begin position="361"/>
        <end position="386"/>
    </location>
</feature>
<accession>A0A2S0KNR0</accession>
<protein>
    <recommendedName>
        <fullName evidence="3">CAAX prenyl protease 2/Lysostaphin resistance protein A-like domain-containing protein</fullName>
    </recommendedName>
</protein>
<feature type="compositionally biased region" description="Acidic residues" evidence="1">
    <location>
        <begin position="153"/>
        <end position="169"/>
    </location>
</feature>
<dbReference type="AlphaFoldDB" id="A0A2S0KNR0"/>
<feature type="compositionally biased region" description="Acidic residues" evidence="1">
    <location>
        <begin position="70"/>
        <end position="97"/>
    </location>
</feature>
<feature type="transmembrane region" description="Helical" evidence="2">
    <location>
        <begin position="322"/>
        <end position="340"/>
    </location>
</feature>
<feature type="compositionally biased region" description="Basic and acidic residues" evidence="1">
    <location>
        <begin position="194"/>
        <end position="204"/>
    </location>
</feature>
<feature type="transmembrane region" description="Helical" evidence="2">
    <location>
        <begin position="406"/>
        <end position="424"/>
    </location>
</feature>
<feature type="transmembrane region" description="Helical" evidence="2">
    <location>
        <begin position="445"/>
        <end position="476"/>
    </location>
</feature>
<dbReference type="Proteomes" id="UP000237947">
    <property type="component" value="Chromosome"/>
</dbReference>
<organism evidence="4 5">
    <name type="scientific">Fastidiosipila sanguinis</name>
    <dbReference type="NCBI Taxonomy" id="236753"/>
    <lineage>
        <taxon>Bacteria</taxon>
        <taxon>Bacillati</taxon>
        <taxon>Bacillota</taxon>
        <taxon>Clostridia</taxon>
        <taxon>Eubacteriales</taxon>
        <taxon>Oscillospiraceae</taxon>
        <taxon>Fastidiosipila</taxon>
    </lineage>
</organism>
<reference evidence="5" key="1">
    <citation type="submission" date="2018-02" db="EMBL/GenBank/DDBJ databases">
        <authorList>
            <person name="Holder M.E."/>
            <person name="Ajami N.J."/>
            <person name="Petrosino J.F."/>
        </authorList>
    </citation>
    <scope>NUCLEOTIDE SEQUENCE [LARGE SCALE GENOMIC DNA]</scope>
    <source>
        <strain evidence="5">CCUG 47711</strain>
    </source>
</reference>
<sequence length="593" mass="66532">MKSNRKNRKQNNNLNNQNEAKKDTYKVPENGFEIKVEPLQLSTGLVETDELIEQAQDSDNIFSGEQEVTVEVDNEDLLETVNEDQGDQAQDDQEQDDSTLNAEEINDVVEKINISRVDAHSEEDNSSNSKENDLVNESLDSENKTEDKKLDNNAEDEEFTEQEPEVGLDDSEKFSGESSTGELDEMDEQNAKQNDNHETAKVDESLQDETSDITESHAEKVLDEDRKIDIKASTKSAIEKVSGSSKNFFEKVKNNWENRKAEKAKFEANLSTTQKEKIQKRKAAGYLILIATIIAIVINIAWAKIPVESLNLSRYTLNGVFFKDLLTFLLAMLIPSAIIFKRFSLKQEEVFGKTKQNSIAYVLTALMGIPLALAITGLHNLMIFVLDKVGVNVTFRNHFAINESPSILGFVLMLVVLVFVPAIVEEFMFRGVLQTSLKNQERLHLSMLLTATASSLFFKNIMFVIVYLGIALVLSYVKEAADNLTISIVLRISILTSLLVMQYFLPLFTSAIDLKSIDGRSKFYISLILAVVAIVLLIPIFKASFSAYADSRVDKENEEANSDDSIELQDEMSLVDWKFILALLLLLASSAMV</sequence>
<feature type="transmembrane region" description="Helical" evidence="2">
    <location>
        <begin position="523"/>
        <end position="541"/>
    </location>
</feature>
<evidence type="ECO:0000313" key="4">
    <source>
        <dbReference type="EMBL" id="AVM42666.1"/>
    </source>
</evidence>
<dbReference type="InterPro" id="IPR003675">
    <property type="entry name" value="Rce1/LyrA-like_dom"/>
</dbReference>
<proteinExistence type="predicted"/>
<feature type="transmembrane region" description="Helical" evidence="2">
    <location>
        <begin position="283"/>
        <end position="302"/>
    </location>
</feature>